<protein>
    <recommendedName>
        <fullName evidence="1">PIN domain-containing protein</fullName>
    </recommendedName>
</protein>
<dbReference type="PANTHER" id="PTHR34610:SF3">
    <property type="entry name" value="SSL7007 PROTEIN"/>
    <property type="match status" value="1"/>
</dbReference>
<dbReference type="EMBL" id="FQVT01000004">
    <property type="protein sequence ID" value="SHG01778.1"/>
    <property type="molecule type" value="Genomic_DNA"/>
</dbReference>
<dbReference type="NCBIfam" id="TIGR00305">
    <property type="entry name" value="putative toxin-antitoxin system toxin component, PIN family"/>
    <property type="match status" value="1"/>
</dbReference>
<dbReference type="PANTHER" id="PTHR34610">
    <property type="entry name" value="SSL7007 PROTEIN"/>
    <property type="match status" value="1"/>
</dbReference>
<organism evidence="2 3">
    <name type="scientific">Salegentibacter echinorum</name>
    <dbReference type="NCBI Taxonomy" id="1073325"/>
    <lineage>
        <taxon>Bacteria</taxon>
        <taxon>Pseudomonadati</taxon>
        <taxon>Bacteroidota</taxon>
        <taxon>Flavobacteriia</taxon>
        <taxon>Flavobacteriales</taxon>
        <taxon>Flavobacteriaceae</taxon>
        <taxon>Salegentibacter</taxon>
    </lineage>
</organism>
<evidence type="ECO:0000313" key="3">
    <source>
        <dbReference type="Proteomes" id="UP000183945"/>
    </source>
</evidence>
<gene>
    <name evidence="2" type="ORF">SAMN05444483_104112</name>
</gene>
<dbReference type="Proteomes" id="UP000183945">
    <property type="component" value="Unassembled WGS sequence"/>
</dbReference>
<dbReference type="InterPro" id="IPR029060">
    <property type="entry name" value="PIN-like_dom_sf"/>
</dbReference>
<sequence>MQRIILDTNVLISSLIQKNYPHLIVEHCFDKNAIICLSEAILKEYFEVLQRPKFARFPDFKNNAEFLLMRLSEIAEIYKPKKRIQLIKDDPDNRFLELAHISKASFIITGNTRDFNFESYHATRIVTPRTYWFKYK</sequence>
<dbReference type="InterPro" id="IPR002850">
    <property type="entry name" value="PIN_toxin-like"/>
</dbReference>
<reference evidence="3" key="1">
    <citation type="submission" date="2016-11" db="EMBL/GenBank/DDBJ databases">
        <authorList>
            <person name="Varghese N."/>
            <person name="Submissions S."/>
        </authorList>
    </citation>
    <scope>NUCLEOTIDE SEQUENCE [LARGE SCALE GENOMIC DNA]</scope>
    <source>
        <strain evidence="3">DSM 24579</strain>
    </source>
</reference>
<dbReference type="Pfam" id="PF13470">
    <property type="entry name" value="PIN_3"/>
    <property type="match status" value="1"/>
</dbReference>
<feature type="domain" description="PIN" evidence="1">
    <location>
        <begin position="3"/>
        <end position="113"/>
    </location>
</feature>
<evidence type="ECO:0000259" key="1">
    <source>
        <dbReference type="Pfam" id="PF13470"/>
    </source>
</evidence>
<keyword evidence="3" id="KW-1185">Reference proteome</keyword>
<dbReference type="AlphaFoldDB" id="A0A1M5GDL9"/>
<evidence type="ECO:0000313" key="2">
    <source>
        <dbReference type="EMBL" id="SHG01778.1"/>
    </source>
</evidence>
<dbReference type="OrthoDB" id="595154at2"/>
<dbReference type="SUPFAM" id="SSF88723">
    <property type="entry name" value="PIN domain-like"/>
    <property type="match status" value="1"/>
</dbReference>
<dbReference type="RefSeq" id="WP_072878609.1">
    <property type="nucleotide sequence ID" value="NZ_FQVT01000004.1"/>
</dbReference>
<proteinExistence type="predicted"/>
<accession>A0A1M5GDL9</accession>
<dbReference type="STRING" id="1073325.SAMN05444483_104112"/>
<dbReference type="InterPro" id="IPR002716">
    <property type="entry name" value="PIN_dom"/>
</dbReference>
<name>A0A1M5GDL9_SALEC</name>